<feature type="domain" description="DUF6318" evidence="3">
    <location>
        <begin position="51"/>
        <end position="145"/>
    </location>
</feature>
<feature type="signal peptide" evidence="2">
    <location>
        <begin position="1"/>
        <end position="22"/>
    </location>
</feature>
<feature type="compositionally biased region" description="Low complexity" evidence="1">
    <location>
        <begin position="31"/>
        <end position="54"/>
    </location>
</feature>
<dbReference type="Pfam" id="PF19843">
    <property type="entry name" value="DUF6318"/>
    <property type="match status" value="1"/>
</dbReference>
<accession>A0ABT0QY52</accession>
<feature type="chain" id="PRO_5047055978" evidence="2">
    <location>
        <begin position="23"/>
        <end position="206"/>
    </location>
</feature>
<protein>
    <submittedName>
        <fullName evidence="4">DUF6318 family protein</fullName>
    </submittedName>
</protein>
<sequence>MQLHRRFLALAATATLLAGASACGDGEKAEPAPSAAATTTAPATSEPAPSTTAPPARPDVPAPDPADFPGKDERTEEGAQQAFRYFWAVNIWSLETGDDSLYEPLFGPECKPCKDSLEQIREVDADGRYWSKTELLDDGTFAQETSLHELEIGYRFTIAAHTERIPGGEPQHFEDVKVVSVGGMSWQPGGWRVDAYTIQPAEDVQP</sequence>
<evidence type="ECO:0000313" key="5">
    <source>
        <dbReference type="Proteomes" id="UP001203761"/>
    </source>
</evidence>
<organism evidence="4 5">
    <name type="scientific">Brachybacterium equifaecis</name>
    <dbReference type="NCBI Taxonomy" id="2910770"/>
    <lineage>
        <taxon>Bacteria</taxon>
        <taxon>Bacillati</taxon>
        <taxon>Actinomycetota</taxon>
        <taxon>Actinomycetes</taxon>
        <taxon>Micrococcales</taxon>
        <taxon>Dermabacteraceae</taxon>
        <taxon>Brachybacterium</taxon>
    </lineage>
</organism>
<feature type="region of interest" description="Disordered" evidence="1">
    <location>
        <begin position="22"/>
        <end position="75"/>
    </location>
</feature>
<dbReference type="InterPro" id="IPR046281">
    <property type="entry name" value="DUF6318"/>
</dbReference>
<evidence type="ECO:0000259" key="3">
    <source>
        <dbReference type="Pfam" id="PF19843"/>
    </source>
</evidence>
<evidence type="ECO:0000256" key="1">
    <source>
        <dbReference type="SAM" id="MobiDB-lite"/>
    </source>
</evidence>
<proteinExistence type="predicted"/>
<feature type="compositionally biased region" description="Pro residues" evidence="1">
    <location>
        <begin position="55"/>
        <end position="66"/>
    </location>
</feature>
<dbReference type="Proteomes" id="UP001203761">
    <property type="component" value="Unassembled WGS sequence"/>
</dbReference>
<name>A0ABT0QY52_9MICO</name>
<evidence type="ECO:0000256" key="2">
    <source>
        <dbReference type="SAM" id="SignalP"/>
    </source>
</evidence>
<keyword evidence="2" id="KW-0732">Signal</keyword>
<evidence type="ECO:0000313" key="4">
    <source>
        <dbReference type="EMBL" id="MCL6422546.1"/>
    </source>
</evidence>
<dbReference type="EMBL" id="JAKNCJ010000001">
    <property type="protein sequence ID" value="MCL6422546.1"/>
    <property type="molecule type" value="Genomic_DNA"/>
</dbReference>
<keyword evidence="5" id="KW-1185">Reference proteome</keyword>
<dbReference type="RefSeq" id="WP_249736642.1">
    <property type="nucleotide sequence ID" value="NZ_JAKNCJ010000001.1"/>
</dbReference>
<dbReference type="PROSITE" id="PS51257">
    <property type="entry name" value="PROKAR_LIPOPROTEIN"/>
    <property type="match status" value="1"/>
</dbReference>
<comment type="caution">
    <text evidence="4">The sequence shown here is derived from an EMBL/GenBank/DDBJ whole genome shotgun (WGS) entry which is preliminary data.</text>
</comment>
<reference evidence="4" key="1">
    <citation type="submission" date="2022-02" db="EMBL/GenBank/DDBJ databases">
        <authorList>
            <person name="Lee M."/>
            <person name="Kim S.-J."/>
            <person name="Jung M.-Y."/>
        </authorList>
    </citation>
    <scope>NUCLEOTIDE SEQUENCE</scope>
    <source>
        <strain evidence="4">JHP9</strain>
    </source>
</reference>
<gene>
    <name evidence="4" type="ORF">Bequi_03960</name>
</gene>